<dbReference type="EnsemblMetazoa" id="GPPI043200-RA">
    <property type="protein sequence ID" value="GPPI043200-PA"/>
    <property type="gene ID" value="GPPI043200"/>
</dbReference>
<dbReference type="GO" id="GO:0005680">
    <property type="term" value="C:anaphase-promoting complex"/>
    <property type="evidence" value="ECO:0007669"/>
    <property type="project" value="InterPro"/>
</dbReference>
<organism evidence="2 3">
    <name type="scientific">Glossina palpalis gambiensis</name>
    <dbReference type="NCBI Taxonomy" id="67801"/>
    <lineage>
        <taxon>Eukaryota</taxon>
        <taxon>Metazoa</taxon>
        <taxon>Ecdysozoa</taxon>
        <taxon>Arthropoda</taxon>
        <taxon>Hexapoda</taxon>
        <taxon>Insecta</taxon>
        <taxon>Pterygota</taxon>
        <taxon>Neoptera</taxon>
        <taxon>Endopterygota</taxon>
        <taxon>Diptera</taxon>
        <taxon>Brachycera</taxon>
        <taxon>Muscomorpha</taxon>
        <taxon>Hippoboscoidea</taxon>
        <taxon>Glossinidae</taxon>
        <taxon>Glossina</taxon>
    </lineage>
</organism>
<dbReference type="Gene3D" id="1.25.40.10">
    <property type="entry name" value="Tetratricopeptide repeat domain"/>
    <property type="match status" value="1"/>
</dbReference>
<dbReference type="InterPro" id="IPR007192">
    <property type="entry name" value="APC8"/>
</dbReference>
<dbReference type="EMBL" id="JXJN01022084">
    <property type="status" value="NOT_ANNOTATED_CDS"/>
    <property type="molecule type" value="Genomic_DNA"/>
</dbReference>
<dbReference type="AlphaFoldDB" id="A0A1B0BX49"/>
<evidence type="ECO:0000313" key="2">
    <source>
        <dbReference type="EnsemblMetazoa" id="GPPI043200-PA"/>
    </source>
</evidence>
<dbReference type="STRING" id="67801.A0A1B0BX49"/>
<evidence type="ECO:0000313" key="3">
    <source>
        <dbReference type="Proteomes" id="UP000092460"/>
    </source>
</evidence>
<reference evidence="2" key="2">
    <citation type="submission" date="2020-05" db="UniProtKB">
        <authorList>
            <consortium name="EnsemblMetazoa"/>
        </authorList>
    </citation>
    <scope>IDENTIFICATION</scope>
    <source>
        <strain evidence="2">IAEA</strain>
    </source>
</reference>
<evidence type="ECO:0000259" key="1">
    <source>
        <dbReference type="Pfam" id="PF04049"/>
    </source>
</evidence>
<dbReference type="InterPro" id="IPR011990">
    <property type="entry name" value="TPR-like_helical_dom_sf"/>
</dbReference>
<feature type="domain" description="Cdc23" evidence="1">
    <location>
        <begin position="27"/>
        <end position="100"/>
    </location>
</feature>
<protein>
    <recommendedName>
        <fullName evidence="1">Cdc23 domain-containing protein</fullName>
    </recommendedName>
</protein>
<dbReference type="VEuPathDB" id="VectorBase:GPPI043200"/>
<accession>A0A1B0BX49</accession>
<reference evidence="3" key="1">
    <citation type="submission" date="2015-01" db="EMBL/GenBank/DDBJ databases">
        <authorList>
            <person name="Aksoy S."/>
            <person name="Warren W."/>
            <person name="Wilson R.K."/>
        </authorList>
    </citation>
    <scope>NUCLEOTIDE SEQUENCE [LARGE SCALE GENOMIC DNA]</scope>
    <source>
        <strain evidence="3">IAEA</strain>
    </source>
</reference>
<dbReference type="Pfam" id="PF04049">
    <property type="entry name" value="ANAPC8"/>
    <property type="match status" value="1"/>
</dbReference>
<keyword evidence="3" id="KW-1185">Reference proteome</keyword>
<proteinExistence type="predicted"/>
<sequence>MCHGFADVDIDGEDEKDIFDIKMMEGITPKEYDNYFLAKSYFDVREYNRAAHFVRNASSAVPRFLHLYAISMAVEKRRLDSTTDQSNINDSNTQAKTALAKHLAKKMKVLIACGLRFNNSKHINNYGMTPSIDEYGRIAYRVENTKVNSTIQLFPVI</sequence>
<name>A0A1B0BX49_9MUSC</name>
<dbReference type="Proteomes" id="UP000092460">
    <property type="component" value="Unassembled WGS sequence"/>
</dbReference>